<dbReference type="InterPro" id="IPR043129">
    <property type="entry name" value="ATPase_NBD"/>
</dbReference>
<dbReference type="EMBL" id="CP007536">
    <property type="protein sequence ID" value="AIC16343.1"/>
    <property type="molecule type" value="Genomic_DNA"/>
</dbReference>
<reference evidence="3 4" key="1">
    <citation type="journal article" date="2014" name="Int. J. Syst. Evol. Microbiol.">
        <title>Nitrososphaera viennensis gen. nov., sp. nov., an aerobic and mesophilic, ammonia-oxidizing archaeon from soil and a member of the archaeal phylum Thaumarchaeota.</title>
        <authorList>
            <person name="Stieglmeier M."/>
            <person name="Klingl A."/>
            <person name="Alves R.J."/>
            <person name="Rittmann S.K."/>
            <person name="Melcher M."/>
            <person name="Leisch N."/>
            <person name="Schleper C."/>
        </authorList>
    </citation>
    <scope>NUCLEOTIDE SEQUENCE [LARGE SCALE GENOMIC DNA]</scope>
    <source>
        <strain evidence="3">EN76</strain>
    </source>
</reference>
<organism evidence="3 4">
    <name type="scientific">Nitrososphaera viennensis EN76</name>
    <dbReference type="NCBI Taxonomy" id="926571"/>
    <lineage>
        <taxon>Archaea</taxon>
        <taxon>Nitrososphaerota</taxon>
        <taxon>Nitrososphaeria</taxon>
        <taxon>Nitrososphaerales</taxon>
        <taxon>Nitrososphaeraceae</taxon>
        <taxon>Nitrososphaera</taxon>
    </lineage>
</organism>
<dbReference type="InterPro" id="IPR050273">
    <property type="entry name" value="GppA/Ppx_hydrolase"/>
</dbReference>
<gene>
    <name evidence="3" type="ORF">NVIE_020820</name>
</gene>
<dbReference type="AlphaFoldDB" id="A0A060HLH3"/>
<dbReference type="SUPFAM" id="SSF53067">
    <property type="entry name" value="Actin-like ATPase domain"/>
    <property type="match status" value="2"/>
</dbReference>
<evidence type="ECO:0000313" key="4">
    <source>
        <dbReference type="Proteomes" id="UP000027093"/>
    </source>
</evidence>
<proteinExistence type="predicted"/>
<name>A0A060HLH3_9ARCH</name>
<dbReference type="GO" id="GO:0006357">
    <property type="term" value="P:regulation of transcription by RNA polymerase II"/>
    <property type="evidence" value="ECO:0007669"/>
    <property type="project" value="TreeGrafter"/>
</dbReference>
<feature type="region of interest" description="Disordered" evidence="1">
    <location>
        <begin position="184"/>
        <end position="203"/>
    </location>
</feature>
<dbReference type="Gene3D" id="1.10.3210.10">
    <property type="entry name" value="Hypothetical protein af1432"/>
    <property type="match status" value="1"/>
</dbReference>
<dbReference type="GeneID" id="30682961"/>
<dbReference type="HOGENOM" id="CLU_025908_4_2_2"/>
<accession>A0A060HLH3</accession>
<dbReference type="InterPro" id="IPR003695">
    <property type="entry name" value="Ppx_GppA_N"/>
</dbReference>
<dbReference type="Pfam" id="PF02541">
    <property type="entry name" value="Ppx-GppA"/>
    <property type="match status" value="1"/>
</dbReference>
<dbReference type="CDD" id="cd24052">
    <property type="entry name" value="ASKHA_NBD_HpPPX-GppA-like"/>
    <property type="match status" value="1"/>
</dbReference>
<keyword evidence="4" id="KW-1185">Reference proteome</keyword>
<sequence length="549" mass="60557">MASHAAAHEEDGSIIIMKVSVVDLGFNSVKMVNYDVKRDGTFKAYRQEGVKVKLGEGLGRGGYLSGEPVQRTIEALKLFRDVINFDSIRHVLPVATSAVRDAANRDSFLKRVREETGFQFKVLSGEEEGFYSYVGALESTCIPTSLFFDLGGGSLELVYTENYGIKKVESYPLGALRLSKMYGNNNNNKDNDDGKDDDDDGSFSKKAYGKMEERILDTLPDRKELGISVDTTLVGVGGTLRAIARYEQELAGYELDKIHNYRMDHSSVSAIASELYKMDRGDLEKIKAIGSNRVDTIVAGAAVISLLMQKLDFDKVVVSARGLREGILSVFLRDPKAFYSNNVMTAERAKAYVTFACQQEVLPQYAFSLVKPLVSAGLLREKERAILGHALKEMATLPNVTNLSNLFHLIMDEDNAFLTHREQLILALAIVHTKKEKTVDWLFSRYGSILEPQNKKSIEKISACIVLSEILERTKATARLSISGNNNKKVAIRIMQSSGSRQPAVPATLLASALRNFERAFDVAASCQVVVSAANGSASKKHQEVKVIV</sequence>
<protein>
    <submittedName>
        <fullName evidence="3">Putative Ppx/GppA phosphatase</fullName>
    </submittedName>
</protein>
<dbReference type="Gene3D" id="3.30.420.40">
    <property type="match status" value="1"/>
</dbReference>
<dbReference type="PANTHER" id="PTHR30005:SF0">
    <property type="entry name" value="RETROGRADE REGULATION PROTEIN 2"/>
    <property type="match status" value="1"/>
</dbReference>
<dbReference type="PANTHER" id="PTHR30005">
    <property type="entry name" value="EXOPOLYPHOSPHATASE"/>
    <property type="match status" value="1"/>
</dbReference>
<dbReference type="Proteomes" id="UP000027093">
    <property type="component" value="Chromosome"/>
</dbReference>
<dbReference type="Gene3D" id="3.30.420.150">
    <property type="entry name" value="Exopolyphosphatase. Domain 2"/>
    <property type="match status" value="1"/>
</dbReference>
<evidence type="ECO:0000256" key="1">
    <source>
        <dbReference type="SAM" id="MobiDB-lite"/>
    </source>
</evidence>
<dbReference type="STRING" id="926571.NVIE_020820"/>
<dbReference type="RefSeq" id="WP_227717342.1">
    <property type="nucleotide sequence ID" value="NZ_CP007536.1"/>
</dbReference>
<evidence type="ECO:0000313" key="3">
    <source>
        <dbReference type="EMBL" id="AIC16343.1"/>
    </source>
</evidence>
<dbReference type="KEGG" id="nvn:NVIE_020820"/>
<evidence type="ECO:0000259" key="2">
    <source>
        <dbReference type="Pfam" id="PF02541"/>
    </source>
</evidence>
<feature type="domain" description="Ppx/GppA phosphatase N-terminal" evidence="2">
    <location>
        <begin position="38"/>
        <end position="328"/>
    </location>
</feature>